<gene>
    <name evidence="2" type="ORF">ASPWEDRAFT_35225</name>
</gene>
<keyword evidence="1" id="KW-1133">Transmembrane helix</keyword>
<reference evidence="3" key="1">
    <citation type="journal article" date="2017" name="Genome Biol.">
        <title>Comparative genomics reveals high biological diversity and specific adaptations in the industrially and medically important fungal genus Aspergillus.</title>
        <authorList>
            <person name="de Vries R.P."/>
            <person name="Riley R."/>
            <person name="Wiebenga A."/>
            <person name="Aguilar-Osorio G."/>
            <person name="Amillis S."/>
            <person name="Uchima C.A."/>
            <person name="Anderluh G."/>
            <person name="Asadollahi M."/>
            <person name="Askin M."/>
            <person name="Barry K."/>
            <person name="Battaglia E."/>
            <person name="Bayram O."/>
            <person name="Benocci T."/>
            <person name="Braus-Stromeyer S.A."/>
            <person name="Caldana C."/>
            <person name="Canovas D."/>
            <person name="Cerqueira G.C."/>
            <person name="Chen F."/>
            <person name="Chen W."/>
            <person name="Choi C."/>
            <person name="Clum A."/>
            <person name="Dos Santos R.A."/>
            <person name="Damasio A.R."/>
            <person name="Diallinas G."/>
            <person name="Emri T."/>
            <person name="Fekete E."/>
            <person name="Flipphi M."/>
            <person name="Freyberg S."/>
            <person name="Gallo A."/>
            <person name="Gournas C."/>
            <person name="Habgood R."/>
            <person name="Hainaut M."/>
            <person name="Harispe M.L."/>
            <person name="Henrissat B."/>
            <person name="Hilden K.S."/>
            <person name="Hope R."/>
            <person name="Hossain A."/>
            <person name="Karabika E."/>
            <person name="Karaffa L."/>
            <person name="Karanyi Z."/>
            <person name="Krasevec N."/>
            <person name="Kuo A."/>
            <person name="Kusch H."/>
            <person name="LaButti K."/>
            <person name="Lagendijk E.L."/>
            <person name="Lapidus A."/>
            <person name="Levasseur A."/>
            <person name="Lindquist E."/>
            <person name="Lipzen A."/>
            <person name="Logrieco A.F."/>
            <person name="MacCabe A."/>
            <person name="Maekelae M.R."/>
            <person name="Malavazi I."/>
            <person name="Melin P."/>
            <person name="Meyer V."/>
            <person name="Mielnichuk N."/>
            <person name="Miskei M."/>
            <person name="Molnar A.P."/>
            <person name="Mule G."/>
            <person name="Ngan C.Y."/>
            <person name="Orejas M."/>
            <person name="Orosz E."/>
            <person name="Ouedraogo J.P."/>
            <person name="Overkamp K.M."/>
            <person name="Park H.-S."/>
            <person name="Perrone G."/>
            <person name="Piumi F."/>
            <person name="Punt P.J."/>
            <person name="Ram A.F."/>
            <person name="Ramon A."/>
            <person name="Rauscher S."/>
            <person name="Record E."/>
            <person name="Riano-Pachon D.M."/>
            <person name="Robert V."/>
            <person name="Roehrig J."/>
            <person name="Ruller R."/>
            <person name="Salamov A."/>
            <person name="Salih N.S."/>
            <person name="Samson R.A."/>
            <person name="Sandor E."/>
            <person name="Sanguinetti M."/>
            <person name="Schuetze T."/>
            <person name="Sepcic K."/>
            <person name="Shelest E."/>
            <person name="Sherlock G."/>
            <person name="Sophianopoulou V."/>
            <person name="Squina F.M."/>
            <person name="Sun H."/>
            <person name="Susca A."/>
            <person name="Todd R.B."/>
            <person name="Tsang A."/>
            <person name="Unkles S.E."/>
            <person name="van de Wiele N."/>
            <person name="van Rossen-Uffink D."/>
            <person name="Oliveira J.V."/>
            <person name="Vesth T.C."/>
            <person name="Visser J."/>
            <person name="Yu J.-H."/>
            <person name="Zhou M."/>
            <person name="Andersen M.R."/>
            <person name="Archer D.B."/>
            <person name="Baker S.E."/>
            <person name="Benoit I."/>
            <person name="Brakhage A.A."/>
            <person name="Braus G.H."/>
            <person name="Fischer R."/>
            <person name="Frisvad J.C."/>
            <person name="Goldman G.H."/>
            <person name="Houbraken J."/>
            <person name="Oakley B."/>
            <person name="Pocsi I."/>
            <person name="Scazzocchio C."/>
            <person name="Seiboth B."/>
            <person name="vanKuyk P.A."/>
            <person name="Wortman J."/>
            <person name="Dyer P.S."/>
            <person name="Grigoriev I.V."/>
        </authorList>
    </citation>
    <scope>NUCLEOTIDE SEQUENCE [LARGE SCALE GENOMIC DNA]</scope>
    <source>
        <strain evidence="3">DTO 134E9</strain>
    </source>
</reference>
<dbReference type="VEuPathDB" id="FungiDB:ASPWEDRAFT_35225"/>
<feature type="transmembrane region" description="Helical" evidence="1">
    <location>
        <begin position="82"/>
        <end position="104"/>
    </location>
</feature>
<evidence type="ECO:0000256" key="1">
    <source>
        <dbReference type="SAM" id="Phobius"/>
    </source>
</evidence>
<organism evidence="2 3">
    <name type="scientific">Aspergillus wentii DTO 134E9</name>
    <dbReference type="NCBI Taxonomy" id="1073089"/>
    <lineage>
        <taxon>Eukaryota</taxon>
        <taxon>Fungi</taxon>
        <taxon>Dikarya</taxon>
        <taxon>Ascomycota</taxon>
        <taxon>Pezizomycotina</taxon>
        <taxon>Eurotiomycetes</taxon>
        <taxon>Eurotiomycetidae</taxon>
        <taxon>Eurotiales</taxon>
        <taxon>Aspergillaceae</taxon>
        <taxon>Aspergillus</taxon>
        <taxon>Aspergillus subgen. Cremei</taxon>
    </lineage>
</organism>
<proteinExistence type="predicted"/>
<dbReference type="RefSeq" id="XP_040695310.1">
    <property type="nucleotide sequence ID" value="XM_040834179.1"/>
</dbReference>
<accession>A0A1L9S389</accession>
<keyword evidence="1" id="KW-0472">Membrane</keyword>
<keyword evidence="3" id="KW-1185">Reference proteome</keyword>
<name>A0A1L9S389_ASPWE</name>
<dbReference type="EMBL" id="KV878209">
    <property type="protein sequence ID" value="OJJ41634.1"/>
    <property type="molecule type" value="Genomic_DNA"/>
</dbReference>
<sequence length="140" mass="16271">MTGREMFALFMPCYSLNLWWSLFGSHKSQSCNDVRSLFDRQSYLAWSKRYVQLYSTDDVAMMLYRSRSESEGDLVDPPRGSLFLSLWLALFGIVGSLPVLRSILCTYSSICPRKLSYIIIILYKRQTTLHQPKSEHEPPM</sequence>
<keyword evidence="1" id="KW-0812">Transmembrane</keyword>
<feature type="transmembrane region" description="Helical" evidence="1">
    <location>
        <begin position="7"/>
        <end position="23"/>
    </location>
</feature>
<dbReference type="GeneID" id="63750027"/>
<dbReference type="AlphaFoldDB" id="A0A1L9S389"/>
<protein>
    <submittedName>
        <fullName evidence="2">Uncharacterized protein</fullName>
    </submittedName>
</protein>
<evidence type="ECO:0000313" key="2">
    <source>
        <dbReference type="EMBL" id="OJJ41634.1"/>
    </source>
</evidence>
<evidence type="ECO:0000313" key="3">
    <source>
        <dbReference type="Proteomes" id="UP000184383"/>
    </source>
</evidence>
<dbReference type="Proteomes" id="UP000184383">
    <property type="component" value="Unassembled WGS sequence"/>
</dbReference>